<dbReference type="RefSeq" id="XP_041164885.1">
    <property type="nucleotide sequence ID" value="XM_041301941.1"/>
</dbReference>
<proteinExistence type="predicted"/>
<keyword evidence="3" id="KW-1185">Reference proteome</keyword>
<dbReference type="CDD" id="cd00299">
    <property type="entry name" value="GST_C_family"/>
    <property type="match status" value="1"/>
</dbReference>
<evidence type="ECO:0000259" key="1">
    <source>
        <dbReference type="Pfam" id="PF13417"/>
    </source>
</evidence>
<dbReference type="OrthoDB" id="412788at2759"/>
<dbReference type="SUPFAM" id="SSF52833">
    <property type="entry name" value="Thioredoxin-like"/>
    <property type="match status" value="1"/>
</dbReference>
<reference evidence="2" key="1">
    <citation type="journal article" date="2020" name="New Phytol.">
        <title>Comparative genomics reveals dynamic genome evolution in host specialist ectomycorrhizal fungi.</title>
        <authorList>
            <person name="Lofgren L.A."/>
            <person name="Nguyen N.H."/>
            <person name="Vilgalys R."/>
            <person name="Ruytinx J."/>
            <person name="Liao H.L."/>
            <person name="Branco S."/>
            <person name="Kuo A."/>
            <person name="LaButti K."/>
            <person name="Lipzen A."/>
            <person name="Andreopoulos W."/>
            <person name="Pangilinan J."/>
            <person name="Riley R."/>
            <person name="Hundley H."/>
            <person name="Na H."/>
            <person name="Barry K."/>
            <person name="Grigoriev I.V."/>
            <person name="Stajich J.E."/>
            <person name="Kennedy P.G."/>
        </authorList>
    </citation>
    <scope>NUCLEOTIDE SEQUENCE</scope>
    <source>
        <strain evidence="2">S12</strain>
    </source>
</reference>
<dbReference type="InterPro" id="IPR004045">
    <property type="entry name" value="Glutathione_S-Trfase_N"/>
</dbReference>
<comment type="caution">
    <text evidence="2">The sequence shown here is derived from an EMBL/GenBank/DDBJ whole genome shotgun (WGS) entry which is preliminary data.</text>
</comment>
<dbReference type="EMBL" id="JABBWE010000007">
    <property type="protein sequence ID" value="KAG1801419.1"/>
    <property type="molecule type" value="Genomic_DNA"/>
</dbReference>
<dbReference type="Gene3D" id="3.40.30.10">
    <property type="entry name" value="Glutaredoxin"/>
    <property type="match status" value="1"/>
</dbReference>
<organism evidence="2 3">
    <name type="scientific">Suillus plorans</name>
    <dbReference type="NCBI Taxonomy" id="116603"/>
    <lineage>
        <taxon>Eukaryota</taxon>
        <taxon>Fungi</taxon>
        <taxon>Dikarya</taxon>
        <taxon>Basidiomycota</taxon>
        <taxon>Agaricomycotina</taxon>
        <taxon>Agaricomycetes</taxon>
        <taxon>Agaricomycetidae</taxon>
        <taxon>Boletales</taxon>
        <taxon>Suillineae</taxon>
        <taxon>Suillaceae</taxon>
        <taxon>Suillus</taxon>
    </lineage>
</organism>
<sequence>MSNSILYTFGPSVWASVPELALIELGYDQDDIKKKVVNLAEGENFVPAFLKINPRGTLPTFQAGGKAYTSTAEVTSYLVAHASNRVAVVPGTDFINKIHEEQYDPNFLMVSARHEDELRSKASGFSMTFIQNRQNALEKHSETSQSADYREFCDTKIAENGKVLSIYQSKAPENVKNSFFEFSRAHWDTLKAFILEELPDILPEGGFLGGDKPGEDDFHLAAWLARIVFVAGGADSSKDGVRAIETELGKPTPEKVVSYWKAWSKRQSWQEVYANGLH</sequence>
<protein>
    <recommendedName>
        <fullName evidence="1">GST N-terminal domain-containing protein</fullName>
    </recommendedName>
</protein>
<feature type="domain" description="GST N-terminal" evidence="1">
    <location>
        <begin position="6"/>
        <end position="83"/>
    </location>
</feature>
<dbReference type="AlphaFoldDB" id="A0A9P7DRI1"/>
<dbReference type="Proteomes" id="UP000719766">
    <property type="component" value="Unassembled WGS sequence"/>
</dbReference>
<dbReference type="Pfam" id="PF13417">
    <property type="entry name" value="GST_N_3"/>
    <property type="match status" value="1"/>
</dbReference>
<dbReference type="GeneID" id="64595705"/>
<gene>
    <name evidence="2" type="ORF">HD556DRAFT_1337451</name>
</gene>
<evidence type="ECO:0000313" key="2">
    <source>
        <dbReference type="EMBL" id="KAG1801419.1"/>
    </source>
</evidence>
<dbReference type="InterPro" id="IPR036249">
    <property type="entry name" value="Thioredoxin-like_sf"/>
</dbReference>
<evidence type="ECO:0000313" key="3">
    <source>
        <dbReference type="Proteomes" id="UP000719766"/>
    </source>
</evidence>
<name>A0A9P7DRI1_9AGAM</name>
<accession>A0A9P7DRI1</accession>